<dbReference type="InterPro" id="IPR004457">
    <property type="entry name" value="Znf_ZPR1"/>
</dbReference>
<dbReference type="InterPro" id="IPR040141">
    <property type="entry name" value="ZPR1"/>
</dbReference>
<dbReference type="Pfam" id="PF22794">
    <property type="entry name" value="jr-ZPR1"/>
    <property type="match status" value="2"/>
</dbReference>
<evidence type="ECO:0000256" key="1">
    <source>
        <dbReference type="ARBA" id="ARBA00008354"/>
    </source>
</evidence>
<evidence type="ECO:0000256" key="2">
    <source>
        <dbReference type="ARBA" id="ARBA00022723"/>
    </source>
</evidence>
<sequence>MADQPTDAAPQEVPEEKVHQRTIMAELGEMTELESMCPRCEKNGTTRLMITMIPHFREVIVSSFDCPNCGERNNEIQFGGAYGEKHVHYELQVRNAKDMNRQIVKSEHATIQIPELDLEVPPQTQKGSLNTVEGILQQTIDGLKVDARLCSLKCTKRSKHSSQRVEEYRTGDKHFTVIIDDPAGNSYVEAYYDYYHTTVDPQLKLTTRERTEIDRQLLGLEIDYNSHRTVQQEDAVDRGEMDGEVIQIETECSACRKPGMCNMHQCDIPHFKDTIIMAFKCDFCGYKSNEVKSGGEVSKRGLKLTLRVENESDLRRDVLKSATSSLEIPEIELELTPGTMGGFFSTVEGTLSQIRDNLAKLPQAQFASGDSSLVNDGQSKHTLKAFVQDLEDLIALKRPFTMILDDPLANVYIQNPRAHLEGDDAKDPQLVAEEYDRTFEQEEDLGFHQMSTDAM</sequence>
<dbReference type="GO" id="GO:0008270">
    <property type="term" value="F:zinc ion binding"/>
    <property type="evidence" value="ECO:0007669"/>
    <property type="project" value="UniProtKB-KW"/>
</dbReference>
<dbReference type="GO" id="GO:0005634">
    <property type="term" value="C:nucleus"/>
    <property type="evidence" value="ECO:0007669"/>
    <property type="project" value="TreeGrafter"/>
</dbReference>
<dbReference type="AlphaFoldDB" id="A0A0S4J2U4"/>
<feature type="domain" description="Zinc finger ZPR1-type" evidence="5">
    <location>
        <begin position="250"/>
        <end position="415"/>
    </location>
</feature>
<dbReference type="PANTHER" id="PTHR10876">
    <property type="entry name" value="ZINC FINGER PROTEIN ZPR1"/>
    <property type="match status" value="1"/>
</dbReference>
<evidence type="ECO:0000313" key="7">
    <source>
        <dbReference type="Proteomes" id="UP000051952"/>
    </source>
</evidence>
<reference evidence="7" key="1">
    <citation type="submission" date="2015-09" db="EMBL/GenBank/DDBJ databases">
        <authorList>
            <consortium name="Pathogen Informatics"/>
        </authorList>
    </citation>
    <scope>NUCLEOTIDE SEQUENCE [LARGE SCALE GENOMIC DNA]</scope>
    <source>
        <strain evidence="7">Lake Konstanz</strain>
    </source>
</reference>
<protein>
    <submittedName>
        <fullName evidence="6">Zinc finger protein, putative</fullName>
    </submittedName>
</protein>
<dbReference type="InterPro" id="IPR056180">
    <property type="entry name" value="ZPR1_jr_dom"/>
</dbReference>
<dbReference type="Gene3D" id="2.60.120.1040">
    <property type="entry name" value="ZPR1, A/B domain"/>
    <property type="match status" value="2"/>
</dbReference>
<dbReference type="EMBL" id="CYKH01001165">
    <property type="protein sequence ID" value="CUG85471.1"/>
    <property type="molecule type" value="Genomic_DNA"/>
</dbReference>
<dbReference type="Gene3D" id="2.20.25.420">
    <property type="entry name" value="ZPR1, zinc finger domain"/>
    <property type="match status" value="2"/>
</dbReference>
<gene>
    <name evidence="6" type="ORF">BSAL_89970</name>
</gene>
<organism evidence="6 7">
    <name type="scientific">Bodo saltans</name>
    <name type="common">Flagellated protozoan</name>
    <dbReference type="NCBI Taxonomy" id="75058"/>
    <lineage>
        <taxon>Eukaryota</taxon>
        <taxon>Discoba</taxon>
        <taxon>Euglenozoa</taxon>
        <taxon>Kinetoplastea</taxon>
        <taxon>Metakinetoplastina</taxon>
        <taxon>Eubodonida</taxon>
        <taxon>Bodonidae</taxon>
        <taxon>Bodo</taxon>
    </lineage>
</organism>
<evidence type="ECO:0000313" key="6">
    <source>
        <dbReference type="EMBL" id="CUG85471.1"/>
    </source>
</evidence>
<accession>A0A0S4J2U4</accession>
<dbReference type="SMART" id="SM00709">
    <property type="entry name" value="Zpr1"/>
    <property type="match status" value="2"/>
</dbReference>
<dbReference type="NCBIfam" id="TIGR00310">
    <property type="entry name" value="ZPR1_znf"/>
    <property type="match status" value="2"/>
</dbReference>
<dbReference type="InterPro" id="IPR042451">
    <property type="entry name" value="ZPR1_A/B_dom"/>
</dbReference>
<dbReference type="Proteomes" id="UP000051952">
    <property type="component" value="Unassembled WGS sequence"/>
</dbReference>
<feature type="domain" description="Zinc finger ZPR1-type" evidence="5">
    <location>
        <begin position="35"/>
        <end position="190"/>
    </location>
</feature>
<keyword evidence="4" id="KW-0862">Zinc</keyword>
<keyword evidence="2" id="KW-0479">Metal-binding</keyword>
<name>A0A0S4J2U4_BODSA</name>
<evidence type="ECO:0000259" key="5">
    <source>
        <dbReference type="SMART" id="SM00709"/>
    </source>
</evidence>
<dbReference type="FunFam" id="2.60.120.1040:FF:000006">
    <property type="entry name" value="Zinc finger protein zpr1"/>
    <property type="match status" value="1"/>
</dbReference>
<dbReference type="OrthoDB" id="308464at2759"/>
<keyword evidence="3" id="KW-0863">Zinc-finger</keyword>
<dbReference type="PANTHER" id="PTHR10876:SF0">
    <property type="entry name" value="ZINC FINGER PROTEIN ZPR1"/>
    <property type="match status" value="1"/>
</dbReference>
<dbReference type="FunFam" id="2.20.25.420:FF:000002">
    <property type="entry name" value="Zinc finger protein ZPR1"/>
    <property type="match status" value="1"/>
</dbReference>
<proteinExistence type="inferred from homology"/>
<dbReference type="InterPro" id="IPR042452">
    <property type="entry name" value="ZPR1_Znf1/2"/>
</dbReference>
<dbReference type="FunFam" id="2.20.25.420:FF:000001">
    <property type="entry name" value="Zinc finger protein ZPR1"/>
    <property type="match status" value="1"/>
</dbReference>
<dbReference type="Pfam" id="PF03367">
    <property type="entry name" value="Zn_ribbon_ZPR1"/>
    <property type="match status" value="2"/>
</dbReference>
<evidence type="ECO:0000256" key="4">
    <source>
        <dbReference type="ARBA" id="ARBA00022833"/>
    </source>
</evidence>
<evidence type="ECO:0000256" key="3">
    <source>
        <dbReference type="ARBA" id="ARBA00022771"/>
    </source>
</evidence>
<comment type="similarity">
    <text evidence="1">Belongs to the ZPR1 family.</text>
</comment>
<keyword evidence="7" id="KW-1185">Reference proteome</keyword>
<dbReference type="OMA" id="FREVVIM"/>